<dbReference type="Proteomes" id="UP000814033">
    <property type="component" value="Unassembled WGS sequence"/>
</dbReference>
<sequence length="192" mass="21905">ALLSSPCPHSHIRYTVEMFRAADMPLALRASVWDILAANMQHLYVSSSMGWDPEEKKLELFHANSRFILLRPATAPEASSPSDGAAVAAYSMFRFEMEFGERLLYCYEVQVSKDAQRCGLGRQLMQFLRDIGKRWQMEKVMLTVLKANDRACALYKSIGFEVDPTSPGYEDDEGADEEEEPVDYWIMSQKLF</sequence>
<gene>
    <name evidence="1" type="ORF">FA95DRAFT_1484789</name>
</gene>
<dbReference type="EMBL" id="MU275850">
    <property type="protein sequence ID" value="KAI0051782.1"/>
    <property type="molecule type" value="Genomic_DNA"/>
</dbReference>
<keyword evidence="2" id="KW-1185">Reference proteome</keyword>
<feature type="non-terminal residue" evidence="1">
    <location>
        <position position="1"/>
    </location>
</feature>
<comment type="caution">
    <text evidence="1">The sequence shown here is derived from an EMBL/GenBank/DDBJ whole genome shotgun (WGS) entry which is preliminary data.</text>
</comment>
<name>A0ACB8S6J1_9AGAM</name>
<reference evidence="1" key="1">
    <citation type="submission" date="2021-02" db="EMBL/GenBank/DDBJ databases">
        <authorList>
            <consortium name="DOE Joint Genome Institute"/>
            <person name="Ahrendt S."/>
            <person name="Looney B.P."/>
            <person name="Miyauchi S."/>
            <person name="Morin E."/>
            <person name="Drula E."/>
            <person name="Courty P.E."/>
            <person name="Chicoki N."/>
            <person name="Fauchery L."/>
            <person name="Kohler A."/>
            <person name="Kuo A."/>
            <person name="Labutti K."/>
            <person name="Pangilinan J."/>
            <person name="Lipzen A."/>
            <person name="Riley R."/>
            <person name="Andreopoulos W."/>
            <person name="He G."/>
            <person name="Johnson J."/>
            <person name="Barry K.W."/>
            <person name="Grigoriev I.V."/>
            <person name="Nagy L."/>
            <person name="Hibbett D."/>
            <person name="Henrissat B."/>
            <person name="Matheny P.B."/>
            <person name="Labbe J."/>
            <person name="Martin F."/>
        </authorList>
    </citation>
    <scope>NUCLEOTIDE SEQUENCE</scope>
    <source>
        <strain evidence="1">FP105234-sp</strain>
    </source>
</reference>
<organism evidence="1 2">
    <name type="scientific">Auriscalpium vulgare</name>
    <dbReference type="NCBI Taxonomy" id="40419"/>
    <lineage>
        <taxon>Eukaryota</taxon>
        <taxon>Fungi</taxon>
        <taxon>Dikarya</taxon>
        <taxon>Basidiomycota</taxon>
        <taxon>Agaricomycotina</taxon>
        <taxon>Agaricomycetes</taxon>
        <taxon>Russulales</taxon>
        <taxon>Auriscalpiaceae</taxon>
        <taxon>Auriscalpium</taxon>
    </lineage>
</organism>
<reference evidence="1" key="2">
    <citation type="journal article" date="2022" name="New Phytol.">
        <title>Evolutionary transition to the ectomycorrhizal habit in the genomes of a hyperdiverse lineage of mushroom-forming fungi.</title>
        <authorList>
            <person name="Looney B."/>
            <person name="Miyauchi S."/>
            <person name="Morin E."/>
            <person name="Drula E."/>
            <person name="Courty P.E."/>
            <person name="Kohler A."/>
            <person name="Kuo A."/>
            <person name="LaButti K."/>
            <person name="Pangilinan J."/>
            <person name="Lipzen A."/>
            <person name="Riley R."/>
            <person name="Andreopoulos W."/>
            <person name="He G."/>
            <person name="Johnson J."/>
            <person name="Nolan M."/>
            <person name="Tritt A."/>
            <person name="Barry K.W."/>
            <person name="Grigoriev I.V."/>
            <person name="Nagy L.G."/>
            <person name="Hibbett D."/>
            <person name="Henrissat B."/>
            <person name="Matheny P.B."/>
            <person name="Labbe J."/>
            <person name="Martin F.M."/>
        </authorList>
    </citation>
    <scope>NUCLEOTIDE SEQUENCE</scope>
    <source>
        <strain evidence="1">FP105234-sp</strain>
    </source>
</reference>
<proteinExistence type="predicted"/>
<protein>
    <submittedName>
        <fullName evidence="1">Acyl-CoA N-acyltransferase</fullName>
    </submittedName>
</protein>
<accession>A0ACB8S6J1</accession>
<evidence type="ECO:0000313" key="2">
    <source>
        <dbReference type="Proteomes" id="UP000814033"/>
    </source>
</evidence>
<evidence type="ECO:0000313" key="1">
    <source>
        <dbReference type="EMBL" id="KAI0051782.1"/>
    </source>
</evidence>